<keyword evidence="12 19" id="KW-1133">Transmembrane helix</keyword>
<dbReference type="InterPro" id="IPR001757">
    <property type="entry name" value="P_typ_ATPase"/>
</dbReference>
<comment type="catalytic activity">
    <reaction evidence="14 19">
        <text>ATP + H2O + phospholipidSide 1 = ADP + phosphate + phospholipidSide 2.</text>
        <dbReference type="EC" id="7.6.2.1"/>
    </reaction>
</comment>
<feature type="compositionally biased region" description="Basic and acidic residues" evidence="20">
    <location>
        <begin position="643"/>
        <end position="655"/>
    </location>
</feature>
<evidence type="ECO:0000256" key="13">
    <source>
        <dbReference type="ARBA" id="ARBA00023136"/>
    </source>
</evidence>
<evidence type="ECO:0000256" key="8">
    <source>
        <dbReference type="ARBA" id="ARBA00022824"/>
    </source>
</evidence>
<dbReference type="Proteomes" id="UP001177023">
    <property type="component" value="Unassembled WGS sequence"/>
</dbReference>
<feature type="active site" description="4-aspartylphosphate intermediate" evidence="16">
    <location>
        <position position="467"/>
    </location>
</feature>
<feature type="transmembrane region" description="Helical" evidence="19">
    <location>
        <begin position="402"/>
        <end position="421"/>
    </location>
</feature>
<feature type="binding site" evidence="17">
    <location>
        <position position="996"/>
    </location>
    <ligand>
        <name>ATP</name>
        <dbReference type="ChEBI" id="CHEBI:30616"/>
    </ligand>
</feature>
<dbReference type="SUPFAM" id="SSF81653">
    <property type="entry name" value="Calcium ATPase, transduction domain A"/>
    <property type="match status" value="1"/>
</dbReference>
<feature type="binding site" evidence="17">
    <location>
        <position position="908"/>
    </location>
    <ligand>
        <name>ATP</name>
        <dbReference type="ChEBI" id="CHEBI:30616"/>
    </ligand>
</feature>
<reference evidence="24" key="1">
    <citation type="submission" date="2023-06" db="EMBL/GenBank/DDBJ databases">
        <authorList>
            <person name="Delattre M."/>
        </authorList>
    </citation>
    <scope>NUCLEOTIDE SEQUENCE</scope>
    <source>
        <strain evidence="24">AF72</strain>
    </source>
</reference>
<dbReference type="Gene3D" id="1.20.1110.10">
    <property type="entry name" value="Calcium-transporting ATPase, transmembrane domain"/>
    <property type="match status" value="1"/>
</dbReference>
<feature type="binding site" evidence="18">
    <location>
        <position position="1026"/>
    </location>
    <ligand>
        <name>Mg(2+)</name>
        <dbReference type="ChEBI" id="CHEBI:18420"/>
    </ligand>
</feature>
<dbReference type="SUPFAM" id="SSF56784">
    <property type="entry name" value="HAD-like"/>
    <property type="match status" value="1"/>
</dbReference>
<evidence type="ECO:0000256" key="16">
    <source>
        <dbReference type="PIRSR" id="PIRSR606539-1"/>
    </source>
</evidence>
<feature type="transmembrane region" description="Helical" evidence="19">
    <location>
        <begin position="344"/>
        <end position="368"/>
    </location>
</feature>
<name>A0AA36G5X6_9BILA</name>
<dbReference type="Gene3D" id="2.70.150.10">
    <property type="entry name" value="Calcium-transporting ATPase, cytoplasmic transduction domain A"/>
    <property type="match status" value="1"/>
</dbReference>
<dbReference type="FunFam" id="2.70.150.10:FF:000054">
    <property type="entry name" value="Phospholipid-transporting ATPase"/>
    <property type="match status" value="1"/>
</dbReference>
<dbReference type="Pfam" id="PF16212">
    <property type="entry name" value="PhoLip_ATPase_C"/>
    <property type="match status" value="1"/>
</dbReference>
<evidence type="ECO:0000256" key="11">
    <source>
        <dbReference type="ARBA" id="ARBA00022967"/>
    </source>
</evidence>
<dbReference type="InterPro" id="IPR044492">
    <property type="entry name" value="P_typ_ATPase_HD_dom"/>
</dbReference>
<evidence type="ECO:0000256" key="12">
    <source>
        <dbReference type="ARBA" id="ARBA00022989"/>
    </source>
</evidence>
<evidence type="ECO:0000256" key="20">
    <source>
        <dbReference type="SAM" id="MobiDB-lite"/>
    </source>
</evidence>
<keyword evidence="8" id="KW-0256">Endoplasmic reticulum</keyword>
<keyword evidence="11 19" id="KW-1278">Translocase</keyword>
<feature type="transmembrane region" description="Helical" evidence="19">
    <location>
        <begin position="1080"/>
        <end position="1100"/>
    </location>
</feature>
<comment type="similarity">
    <text evidence="4 19">Belongs to the cation transport ATPase (P-type) (TC 3.A.3) family. Type IV subfamily.</text>
</comment>
<evidence type="ECO:0000256" key="3">
    <source>
        <dbReference type="ARBA" id="ARBA00004586"/>
    </source>
</evidence>
<dbReference type="InterPro" id="IPR023214">
    <property type="entry name" value="HAD_sf"/>
</dbReference>
<feature type="non-terminal residue" evidence="24">
    <location>
        <position position="1330"/>
    </location>
</feature>
<dbReference type="InterPro" id="IPR008250">
    <property type="entry name" value="ATPase_P-typ_transduc_dom_A_sf"/>
</dbReference>
<keyword evidence="13 19" id="KW-0472">Membrane</keyword>
<feature type="domain" description="P-type ATPase A" evidence="21">
    <location>
        <begin position="171"/>
        <end position="322"/>
    </location>
</feature>
<dbReference type="FunFam" id="3.40.1110.10:FF:000009">
    <property type="entry name" value="Phospholipid-transporting ATPase"/>
    <property type="match status" value="1"/>
</dbReference>
<dbReference type="GO" id="GO:0005524">
    <property type="term" value="F:ATP binding"/>
    <property type="evidence" value="ECO:0007669"/>
    <property type="project" value="UniProtKB-UniRule"/>
</dbReference>
<evidence type="ECO:0000256" key="7">
    <source>
        <dbReference type="ARBA" id="ARBA00022741"/>
    </source>
</evidence>
<dbReference type="SFLD" id="SFLDS00003">
    <property type="entry name" value="Haloacid_Dehalogenase"/>
    <property type="match status" value="1"/>
</dbReference>
<feature type="transmembrane region" description="Helical" evidence="19">
    <location>
        <begin position="1268"/>
        <end position="1290"/>
    </location>
</feature>
<feature type="binding site" evidence="17">
    <location>
        <position position="469"/>
    </location>
    <ligand>
        <name>ATP</name>
        <dbReference type="ChEBI" id="CHEBI:30616"/>
    </ligand>
</feature>
<dbReference type="SUPFAM" id="SSF81660">
    <property type="entry name" value="Metal cation-transporting ATPase, ATP-binding domain N"/>
    <property type="match status" value="1"/>
</dbReference>
<evidence type="ECO:0000256" key="2">
    <source>
        <dbReference type="ARBA" id="ARBA00004127"/>
    </source>
</evidence>
<dbReference type="PRINTS" id="PR00119">
    <property type="entry name" value="CATATPASE"/>
</dbReference>
<feature type="binding site" evidence="18">
    <location>
        <position position="469"/>
    </location>
    <ligand>
        <name>Mg(2+)</name>
        <dbReference type="ChEBI" id="CHEBI:18420"/>
    </ligand>
</feature>
<dbReference type="CDD" id="cd02073">
    <property type="entry name" value="P-type_ATPase_APLT_Dnf-like"/>
    <property type="match status" value="1"/>
</dbReference>
<feature type="binding site" evidence="17">
    <location>
        <position position="787"/>
    </location>
    <ligand>
        <name>ATP</name>
        <dbReference type="ChEBI" id="CHEBI:30616"/>
    </ligand>
</feature>
<evidence type="ECO:0000256" key="18">
    <source>
        <dbReference type="PIRSR" id="PIRSR606539-3"/>
    </source>
</evidence>
<evidence type="ECO:0000259" key="21">
    <source>
        <dbReference type="Pfam" id="PF00122"/>
    </source>
</evidence>
<evidence type="ECO:0000256" key="17">
    <source>
        <dbReference type="PIRSR" id="PIRSR606539-2"/>
    </source>
</evidence>
<dbReference type="Pfam" id="PF16209">
    <property type="entry name" value="PhoLip_ATPase_N"/>
    <property type="match status" value="1"/>
</dbReference>
<dbReference type="InterPro" id="IPR036412">
    <property type="entry name" value="HAD-like_sf"/>
</dbReference>
<feature type="transmembrane region" description="Helical" evidence="19">
    <location>
        <begin position="110"/>
        <end position="128"/>
    </location>
</feature>
<keyword evidence="7 17" id="KW-0547">Nucleotide-binding</keyword>
<dbReference type="Pfam" id="PF00122">
    <property type="entry name" value="E1-E2_ATPase"/>
    <property type="match status" value="1"/>
</dbReference>
<dbReference type="Gene3D" id="3.40.50.1000">
    <property type="entry name" value="HAD superfamily/HAD-like"/>
    <property type="match status" value="2"/>
</dbReference>
<evidence type="ECO:0000256" key="5">
    <source>
        <dbReference type="ARBA" id="ARBA00022692"/>
    </source>
</evidence>
<feature type="domain" description="P-type ATPase N-terminal" evidence="22">
    <location>
        <begin position="81"/>
        <end position="135"/>
    </location>
</feature>
<keyword evidence="9 17" id="KW-0067">ATP-binding</keyword>
<evidence type="ECO:0000256" key="6">
    <source>
        <dbReference type="ARBA" id="ARBA00022723"/>
    </source>
</evidence>
<comment type="catalytic activity">
    <reaction evidence="15">
        <text>a beta-D-glucosyl-(1&lt;-&gt;1')-N-acylsphing-4-enine(out) + ATP + H2O = a beta-D-glucosyl-(1&lt;-&gt;1')-N-acylsphing-4-enine(in) + ADP + phosphate + H(+)</text>
        <dbReference type="Rhea" id="RHEA:66036"/>
        <dbReference type="ChEBI" id="CHEBI:15377"/>
        <dbReference type="ChEBI" id="CHEBI:15378"/>
        <dbReference type="ChEBI" id="CHEBI:22801"/>
        <dbReference type="ChEBI" id="CHEBI:30616"/>
        <dbReference type="ChEBI" id="CHEBI:43474"/>
        <dbReference type="ChEBI" id="CHEBI:456216"/>
    </reaction>
    <physiologicalReaction direction="left-to-right" evidence="15">
        <dbReference type="Rhea" id="RHEA:66037"/>
    </physiologicalReaction>
</comment>
<dbReference type="PANTHER" id="PTHR24092:SF218">
    <property type="entry name" value="PHOSPHOLIPID-TRANSPORTING ATPASE"/>
    <property type="match status" value="1"/>
</dbReference>
<organism evidence="24 25">
    <name type="scientific">Mesorhabditis spiculigera</name>
    <dbReference type="NCBI Taxonomy" id="96644"/>
    <lineage>
        <taxon>Eukaryota</taxon>
        <taxon>Metazoa</taxon>
        <taxon>Ecdysozoa</taxon>
        <taxon>Nematoda</taxon>
        <taxon>Chromadorea</taxon>
        <taxon>Rhabditida</taxon>
        <taxon>Rhabditina</taxon>
        <taxon>Rhabditomorpha</taxon>
        <taxon>Rhabditoidea</taxon>
        <taxon>Rhabditidae</taxon>
        <taxon>Mesorhabditinae</taxon>
        <taxon>Mesorhabditis</taxon>
    </lineage>
</organism>
<evidence type="ECO:0000256" key="15">
    <source>
        <dbReference type="ARBA" id="ARBA00050913"/>
    </source>
</evidence>
<feature type="binding site" evidence="17">
    <location>
        <position position="909"/>
    </location>
    <ligand>
        <name>ATP</name>
        <dbReference type="ChEBI" id="CHEBI:30616"/>
    </ligand>
</feature>
<protein>
    <recommendedName>
        <fullName evidence="19">Phospholipid-transporting ATPase</fullName>
        <ecNumber evidence="19">7.6.2.1</ecNumber>
    </recommendedName>
</protein>
<evidence type="ECO:0000256" key="4">
    <source>
        <dbReference type="ARBA" id="ARBA00008109"/>
    </source>
</evidence>
<feature type="binding site" evidence="17">
    <location>
        <position position="715"/>
    </location>
    <ligand>
        <name>ATP</name>
        <dbReference type="ChEBI" id="CHEBI:30616"/>
    </ligand>
</feature>
<feature type="binding site" evidence="18">
    <location>
        <position position="1022"/>
    </location>
    <ligand>
        <name>Mg(2+)</name>
        <dbReference type="ChEBI" id="CHEBI:18420"/>
    </ligand>
</feature>
<dbReference type="GO" id="GO:0045332">
    <property type="term" value="P:phospholipid translocation"/>
    <property type="evidence" value="ECO:0007669"/>
    <property type="project" value="TreeGrafter"/>
</dbReference>
<dbReference type="PROSITE" id="PS00154">
    <property type="entry name" value="ATPASE_E1_E2"/>
    <property type="match status" value="1"/>
</dbReference>
<dbReference type="InterPro" id="IPR023299">
    <property type="entry name" value="ATPase_P-typ_cyto_dom_N"/>
</dbReference>
<keyword evidence="25" id="KW-1185">Reference proteome</keyword>
<feature type="binding site" evidence="17">
    <location>
        <position position="907"/>
    </location>
    <ligand>
        <name>ATP</name>
        <dbReference type="ChEBI" id="CHEBI:30616"/>
    </ligand>
</feature>
<feature type="region of interest" description="Disordered" evidence="20">
    <location>
        <begin position="558"/>
        <end position="665"/>
    </location>
</feature>
<dbReference type="InterPro" id="IPR006539">
    <property type="entry name" value="P-type_ATPase_IV"/>
</dbReference>
<evidence type="ECO:0000259" key="22">
    <source>
        <dbReference type="Pfam" id="PF16209"/>
    </source>
</evidence>
<feature type="region of interest" description="Disordered" evidence="20">
    <location>
        <begin position="495"/>
        <end position="514"/>
    </location>
</feature>
<dbReference type="SUPFAM" id="SSF81665">
    <property type="entry name" value="Calcium ATPase, transmembrane domain M"/>
    <property type="match status" value="1"/>
</dbReference>
<dbReference type="InterPro" id="IPR018303">
    <property type="entry name" value="ATPase_P-typ_P_site"/>
</dbReference>
<dbReference type="PANTHER" id="PTHR24092">
    <property type="entry name" value="PROBABLE PHOSPHOLIPID-TRANSPORTING ATPASE"/>
    <property type="match status" value="1"/>
</dbReference>
<accession>A0AA36G5X6</accession>
<feature type="binding site" evidence="17">
    <location>
        <position position="1002"/>
    </location>
    <ligand>
        <name>ATP</name>
        <dbReference type="ChEBI" id="CHEBI:30616"/>
    </ligand>
</feature>
<evidence type="ECO:0000256" key="9">
    <source>
        <dbReference type="ARBA" id="ARBA00022840"/>
    </source>
</evidence>
<evidence type="ECO:0000313" key="24">
    <source>
        <dbReference type="EMBL" id="CAJ0580607.1"/>
    </source>
</evidence>
<evidence type="ECO:0000256" key="14">
    <source>
        <dbReference type="ARBA" id="ARBA00034036"/>
    </source>
</evidence>
<comment type="cofactor">
    <cofactor evidence="1 18">
        <name>Mg(2+)</name>
        <dbReference type="ChEBI" id="CHEBI:18420"/>
    </cofactor>
</comment>
<proteinExistence type="inferred from homology"/>
<dbReference type="GO" id="GO:0016887">
    <property type="term" value="F:ATP hydrolysis activity"/>
    <property type="evidence" value="ECO:0007669"/>
    <property type="project" value="InterPro"/>
</dbReference>
<dbReference type="GO" id="GO:0000287">
    <property type="term" value="F:magnesium ion binding"/>
    <property type="evidence" value="ECO:0007669"/>
    <property type="project" value="UniProtKB-UniRule"/>
</dbReference>
<dbReference type="SFLD" id="SFLDG00002">
    <property type="entry name" value="C1.7:_P-type_atpase_like"/>
    <property type="match status" value="1"/>
</dbReference>
<sequence length="1330" mass="150585">MKPKEPFKGHHRRTSSLWRPPSRPVLANGAHIIREKAETGGRALKQLIPFSRWLFGDGRGIHAFRTITPNNQPEGPPRYEQPNAHFATNRICTTKYSVITFIPRNLFEQFHRLANVYFVFIVILNMFIQTFGKYLAMLPITFVLAITAVKDAIEDFRRYNSDRKINHQTCRVWDAAQGRYRKLEWKHVLVGDLVHLSHDEIIPADMLLLKSSDNSGICYVETSNLDGETNLKQRSAIPAMAKYHSATVPQEFSPADFGYRVVVEGPTEDLYRFQGSIEVPEGQPPIPREQTFLSKENVLLRGCVIKNTDYVEGIVIYAGSETKAMLNNSGPRYKRSSLEKLTNWDVIWCVLILMILCTLGGVLSSVWIRGYQDPDQVPFFVDSKKDIGIGAVNYFREGFLNFLSFIIALQVMIPISLYVSIEIIKLGQVWLISNDRQLYYEKKDKKMECRALNIPEELGQIEYVMSDKTGTLTENQMIFRRCSVAGNDFGGRSVSMGEGPSSGIREGPSKDRGLESHINSALKRGESVCSSSPIIPFILTMAICNTVVVNAKPHEDMMDDEGDFIEAPNEKNRAPVDSPPEKPKHQVQFASSPIDETESPGRNTPDSLDEIELIDLASVKDAPIGPDPADTTATTAEEDENEKNEKAEKKEDTPPKRRLQGILSKSPASLLNLSSRLKNIQFSSPFKRNSSKGASVTSTDIPPVHSYYDSESPDELALVEAAREYGVRLLRRHFDEISVYTKVTGSQLKFKLLHTLPFDADRKRMSVIVREISNRSDEEGRAVLLCKGADTSVLPLLSEEFCKYDIGGERIHKAQLHLSEYARQGLRTLCLLRRYLSEEEYQAWRSQHEEAELAMHDKEERLIMSATAIEKDFELLGVTAIEDRLQDGVPECIQALREAGIRVWVLTGDKSETAINIAYSTRLFSESMDLLNVQASGLRSVAELIDLYLERTERRSTISTFGLVLNGSCLDCCLNPINLEKFLMLLKRCKSVLCCRSTPLQKAALVDLAKRKLKGKVLAIGDGANDVSMIQGADVGVGLSGQEGMQAVMSSDYALARFRFLAPLLLVHGHWCYNRLANTILYFFYKNAMFVFTIFWYQLYCGFSSQVSIDPIYLMVYNLIFTSVPSLLYGCLEQDASYEMLIDNPNFYDQGRLNKKYKWYSFWFNMLDAVWQSSVVFWVAYLSYNSGHFDLWTMGTLQCAQLLLANSLHLALISSYWTFPFICSLLGSCLLFFVFAFLYNLLPVDMLIQLNVKSPPVMVAERAVLDPSFWLVLLLSTVLCVLPRFTWLAIRNTYHPSRVVIKRMEGKTERPTNPAPAYTIRMSSLEERPE</sequence>
<feature type="region of interest" description="Disordered" evidence="20">
    <location>
        <begin position="687"/>
        <end position="706"/>
    </location>
</feature>
<feature type="transmembrane region" description="Helical" evidence="19">
    <location>
        <begin position="1162"/>
        <end position="1180"/>
    </location>
</feature>
<evidence type="ECO:0000256" key="10">
    <source>
        <dbReference type="ARBA" id="ARBA00022842"/>
    </source>
</evidence>
<feature type="binding site" evidence="17">
    <location>
        <position position="468"/>
    </location>
    <ligand>
        <name>ATP</name>
        <dbReference type="ChEBI" id="CHEBI:30616"/>
    </ligand>
</feature>
<feature type="compositionally biased region" description="Polar residues" evidence="20">
    <location>
        <begin position="687"/>
        <end position="700"/>
    </location>
</feature>
<gene>
    <name evidence="24" type="ORF">MSPICULIGERA_LOCUS18801</name>
</gene>
<dbReference type="InterPro" id="IPR059000">
    <property type="entry name" value="ATPase_P-type_domA"/>
</dbReference>
<dbReference type="Gene3D" id="3.40.1110.10">
    <property type="entry name" value="Calcium-transporting ATPase, cytoplasmic domain N"/>
    <property type="match status" value="2"/>
</dbReference>
<dbReference type="EC" id="7.6.2.1" evidence="19"/>
<feature type="domain" description="P-type ATPase C-terminal" evidence="23">
    <location>
        <begin position="1048"/>
        <end position="1297"/>
    </location>
</feature>
<feature type="region of interest" description="Disordered" evidence="20">
    <location>
        <begin position="1"/>
        <end position="21"/>
    </location>
</feature>
<keyword evidence="5 19" id="KW-0812">Transmembrane</keyword>
<dbReference type="InterPro" id="IPR032631">
    <property type="entry name" value="P-type_ATPase_N"/>
</dbReference>
<dbReference type="InterPro" id="IPR032630">
    <property type="entry name" value="P_typ_ATPase_c"/>
</dbReference>
<dbReference type="SFLD" id="SFLDF00027">
    <property type="entry name" value="p-type_atpase"/>
    <property type="match status" value="1"/>
</dbReference>
<feature type="transmembrane region" description="Helical" evidence="19">
    <location>
        <begin position="1192"/>
        <end position="1212"/>
    </location>
</feature>
<feature type="binding site" evidence="17">
    <location>
        <position position="758"/>
    </location>
    <ligand>
        <name>ATP</name>
        <dbReference type="ChEBI" id="CHEBI:30616"/>
    </ligand>
</feature>
<feature type="binding site" evidence="17">
    <location>
        <position position="827"/>
    </location>
    <ligand>
        <name>ATP</name>
        <dbReference type="ChEBI" id="CHEBI:30616"/>
    </ligand>
</feature>
<feature type="compositionally biased region" description="Basic and acidic residues" evidence="20">
    <location>
        <begin position="568"/>
        <end position="584"/>
    </location>
</feature>
<feature type="transmembrane region" description="Helical" evidence="19">
    <location>
        <begin position="1112"/>
        <end position="1132"/>
    </location>
</feature>
<dbReference type="InterPro" id="IPR023298">
    <property type="entry name" value="ATPase_P-typ_TM_dom_sf"/>
</dbReference>
<comment type="subcellular location">
    <subcellularLocation>
        <location evidence="2">Endomembrane system</location>
        <topology evidence="2">Multi-pass membrane protein</topology>
    </subcellularLocation>
    <subcellularLocation>
        <location evidence="3">Endoplasmic reticulum membrane</location>
    </subcellularLocation>
    <subcellularLocation>
        <location evidence="19">Membrane</location>
        <topology evidence="19">Multi-pass membrane protein</topology>
    </subcellularLocation>
</comment>
<comment type="caution">
    <text evidence="24">The sequence shown here is derived from an EMBL/GenBank/DDBJ whole genome shotgun (WGS) entry which is preliminary data.</text>
</comment>
<dbReference type="GO" id="GO:0005789">
    <property type="term" value="C:endoplasmic reticulum membrane"/>
    <property type="evidence" value="ECO:0007669"/>
    <property type="project" value="UniProtKB-SubCell"/>
</dbReference>
<feature type="binding site" evidence="17">
    <location>
        <position position="1026"/>
    </location>
    <ligand>
        <name>ATP</name>
        <dbReference type="ChEBI" id="CHEBI:30616"/>
    </ligand>
</feature>
<evidence type="ECO:0000259" key="23">
    <source>
        <dbReference type="Pfam" id="PF16212"/>
    </source>
</evidence>
<dbReference type="FunFam" id="3.40.50.1000:FF:000130">
    <property type="entry name" value="Phospholipid-transporting ATPase"/>
    <property type="match status" value="1"/>
</dbReference>
<evidence type="ECO:0000256" key="19">
    <source>
        <dbReference type="RuleBase" id="RU362033"/>
    </source>
</evidence>
<keyword evidence="6 18" id="KW-0479">Metal-binding</keyword>
<feature type="transmembrane region" description="Helical" evidence="19">
    <location>
        <begin position="1219"/>
        <end position="1242"/>
    </location>
</feature>
<dbReference type="NCBIfam" id="TIGR01652">
    <property type="entry name" value="ATPase-Plipid"/>
    <property type="match status" value="2"/>
</dbReference>
<dbReference type="Pfam" id="PF13246">
    <property type="entry name" value="Cation_ATPase"/>
    <property type="match status" value="1"/>
</dbReference>
<feature type="binding site" evidence="18">
    <location>
        <position position="467"/>
    </location>
    <ligand>
        <name>Mg(2+)</name>
        <dbReference type="ChEBI" id="CHEBI:18420"/>
    </ligand>
</feature>
<dbReference type="GO" id="GO:0005886">
    <property type="term" value="C:plasma membrane"/>
    <property type="evidence" value="ECO:0007669"/>
    <property type="project" value="TreeGrafter"/>
</dbReference>
<evidence type="ECO:0000313" key="25">
    <source>
        <dbReference type="Proteomes" id="UP001177023"/>
    </source>
</evidence>
<evidence type="ECO:0000256" key="1">
    <source>
        <dbReference type="ARBA" id="ARBA00001946"/>
    </source>
</evidence>
<dbReference type="GO" id="GO:0140326">
    <property type="term" value="F:ATPase-coupled intramembrane lipid transporter activity"/>
    <property type="evidence" value="ECO:0007669"/>
    <property type="project" value="UniProtKB-EC"/>
</dbReference>
<feature type="binding site" evidence="17">
    <location>
        <position position="1025"/>
    </location>
    <ligand>
        <name>ATP</name>
        <dbReference type="ChEBI" id="CHEBI:30616"/>
    </ligand>
</feature>
<feature type="binding site" evidence="17">
    <location>
        <position position="467"/>
    </location>
    <ligand>
        <name>ATP</name>
        <dbReference type="ChEBI" id="CHEBI:30616"/>
    </ligand>
</feature>
<dbReference type="NCBIfam" id="TIGR01494">
    <property type="entry name" value="ATPase_P-type"/>
    <property type="match status" value="2"/>
</dbReference>
<keyword evidence="10 18" id="KW-0460">Magnesium</keyword>
<dbReference type="EMBL" id="CATQJA010002662">
    <property type="protein sequence ID" value="CAJ0580607.1"/>
    <property type="molecule type" value="Genomic_DNA"/>
</dbReference>